<dbReference type="PANTHER" id="PTHR12363">
    <property type="entry name" value="TRANSPORTIN 3 AND IMPORTIN 13"/>
    <property type="match status" value="1"/>
</dbReference>
<evidence type="ECO:0000256" key="4">
    <source>
        <dbReference type="ARBA" id="ARBA00022927"/>
    </source>
</evidence>
<dbReference type="Proteomes" id="UP000247810">
    <property type="component" value="Unassembled WGS sequence"/>
</dbReference>
<sequence>MSVDISGPATDVQLLITEAKTLVSQLYDPANTGNPAKIKVIQELLQTLQKGPQAWLVANHLLGDESTDLRFFGALTFTVKINNDWQNLSPEEGKELLAQLIHHYVFLVDGGERPMVIRKLASSLATIFLKPNAPWTRALCNLAASLADGKHLAEERCLPLDLRLDVLPALSERQLTCLLYFANILAEEINRWTSEQRRTREDHDIEPNVRDAFEIIDFVLSHISQRHESGIPVPEALGTEAITAYQAWLLVRGSIQMRAPVTTVALSFTTSHLILAMKIPSLSKAATQAVVDLIDWRDSIFKKGHLNSIMEYIVSDFGTSHVAGLMESDFDDENMSFLDLLLAYATTKQRVLLAGPLDSPHARLLTLIHTLFRVPGYAAVDDTVSPLVLEWWTGVADDLQEIYLESEDQGAFRPAKQNLAQTAMDCFEKLKCPTAEDLADWGDDDRSEFAAFRRDACDFLLAIYPILGVELVQVFQEQAKLSLAQMEWRTFEAAIFCLAQLSEAVDENQHADECLNSIFFSPEFERLCEENGVVIPDKPRQTLVDMLGKYQSYFERTHALLPRVLTFLFFSLEKGPCASAASKSIAHLCNSCRNALTAELPVFISQFEHFRYKPTATVHTMERVLEGIAAIIQTLPTDEEKGQVLEGLINFFVAQAEHARTEASNGLVEAAQARGHLVLRCVASIGKGLRTEGEVNLDPNEEENDPYPPTFWNTHGCLSQQMIIKCIHLLMGNFPVDVAMTEAACDILKAGFTETSGPFVFQPAITVEFVKSRPLGSAGTDMVMATASAFLASHSTHPHLIRAETTRLIVHVYNTFCWMIEKPECYDPEVANSGIDFLTRLLPKYHPVLFSLTGVAPGLDTDRPPVLNAVLNFTLQSLQGPEPLPLRSASQFWVSVLNLPMGSPEIQEAVMHCLPALCDTLVSQIAGQCARSDLEHLTEVLRKVIFKQQGAARVHLSAALANLGGDNSNPEQGASSTTAEERQRFVASLLAARGARAQTSQLTRAFWIKCRGVNFDYVG</sequence>
<name>A0A319D0U4_9EURO</name>
<protein>
    <recommendedName>
        <fullName evidence="6">Importin N-terminal domain-containing protein</fullName>
    </recommendedName>
</protein>
<dbReference type="STRING" id="1448320.A0A319D0U4"/>
<evidence type="ECO:0000313" key="8">
    <source>
        <dbReference type="Proteomes" id="UP000247810"/>
    </source>
</evidence>
<dbReference type="AlphaFoldDB" id="A0A319D0U4"/>
<dbReference type="InterPro" id="IPR040520">
    <property type="entry name" value="Importin_rep_3"/>
</dbReference>
<evidence type="ECO:0000256" key="1">
    <source>
        <dbReference type="ARBA" id="ARBA00004123"/>
    </source>
</evidence>
<dbReference type="SUPFAM" id="SSF48371">
    <property type="entry name" value="ARM repeat"/>
    <property type="match status" value="1"/>
</dbReference>
<dbReference type="InterPro" id="IPR051345">
    <property type="entry name" value="Importin_beta-like_NTR"/>
</dbReference>
<dbReference type="InterPro" id="IPR057942">
    <property type="entry name" value="TPR_TNPO3_IPO13_3rd"/>
</dbReference>
<dbReference type="Gene3D" id="1.25.10.10">
    <property type="entry name" value="Leucine-rich Repeat Variant"/>
    <property type="match status" value="1"/>
</dbReference>
<evidence type="ECO:0000256" key="3">
    <source>
        <dbReference type="ARBA" id="ARBA00022448"/>
    </source>
</evidence>
<evidence type="ECO:0000313" key="7">
    <source>
        <dbReference type="EMBL" id="PYH88187.1"/>
    </source>
</evidence>
<evidence type="ECO:0000256" key="5">
    <source>
        <dbReference type="ARBA" id="ARBA00023242"/>
    </source>
</evidence>
<dbReference type="OrthoDB" id="2016913at2759"/>
<gene>
    <name evidence="7" type="ORF">BO71DRAFT_488962</name>
</gene>
<dbReference type="EMBL" id="KZ826117">
    <property type="protein sequence ID" value="PYH88187.1"/>
    <property type="molecule type" value="Genomic_DNA"/>
</dbReference>
<dbReference type="Pfam" id="PF03810">
    <property type="entry name" value="IBN_N"/>
    <property type="match status" value="1"/>
</dbReference>
<proteinExistence type="inferred from homology"/>
<dbReference type="GO" id="GO:0005634">
    <property type="term" value="C:nucleus"/>
    <property type="evidence" value="ECO:0007669"/>
    <property type="project" value="UniProtKB-SubCell"/>
</dbReference>
<dbReference type="InterPro" id="IPR001494">
    <property type="entry name" value="Importin-beta_N"/>
</dbReference>
<dbReference type="VEuPathDB" id="FungiDB:BO71DRAFT_488962"/>
<feature type="domain" description="Importin N-terminal" evidence="6">
    <location>
        <begin position="42"/>
        <end position="102"/>
    </location>
</feature>
<dbReference type="GO" id="GO:0031267">
    <property type="term" value="F:small GTPase binding"/>
    <property type="evidence" value="ECO:0007669"/>
    <property type="project" value="InterPro"/>
</dbReference>
<dbReference type="GO" id="GO:0006606">
    <property type="term" value="P:protein import into nucleus"/>
    <property type="evidence" value="ECO:0007669"/>
    <property type="project" value="TreeGrafter"/>
</dbReference>
<keyword evidence="8" id="KW-1185">Reference proteome</keyword>
<evidence type="ECO:0000259" key="6">
    <source>
        <dbReference type="Pfam" id="PF03810"/>
    </source>
</evidence>
<dbReference type="Pfam" id="PF24140">
    <property type="entry name" value="TPR_TNPO3_IPO13_3rd"/>
    <property type="match status" value="1"/>
</dbReference>
<dbReference type="InterPro" id="IPR011989">
    <property type="entry name" value="ARM-like"/>
</dbReference>
<reference evidence="7 8" key="1">
    <citation type="submission" date="2018-02" db="EMBL/GenBank/DDBJ databases">
        <title>The genomes of Aspergillus section Nigri reveals drivers in fungal speciation.</title>
        <authorList>
            <consortium name="DOE Joint Genome Institute"/>
            <person name="Vesth T.C."/>
            <person name="Nybo J."/>
            <person name="Theobald S."/>
            <person name="Brandl J."/>
            <person name="Frisvad J.C."/>
            <person name="Nielsen K.F."/>
            <person name="Lyhne E.K."/>
            <person name="Kogle M.E."/>
            <person name="Kuo A."/>
            <person name="Riley R."/>
            <person name="Clum A."/>
            <person name="Nolan M."/>
            <person name="Lipzen A."/>
            <person name="Salamov A."/>
            <person name="Henrissat B."/>
            <person name="Wiebenga A."/>
            <person name="De vries R.P."/>
            <person name="Grigoriev I.V."/>
            <person name="Mortensen U.H."/>
            <person name="Andersen M.R."/>
            <person name="Baker S.E."/>
        </authorList>
    </citation>
    <scope>NUCLEOTIDE SEQUENCE [LARGE SCALE GENOMIC DNA]</scope>
    <source>
        <strain evidence="7 8">CBS 707.79</strain>
    </source>
</reference>
<dbReference type="PANTHER" id="PTHR12363:SF33">
    <property type="entry name" value="IMPORTIN-13"/>
    <property type="match status" value="1"/>
</dbReference>
<comment type="subcellular location">
    <subcellularLocation>
        <location evidence="1">Nucleus</location>
    </subcellularLocation>
</comment>
<dbReference type="Pfam" id="PF18806">
    <property type="entry name" value="Importin_rep_3"/>
    <property type="match status" value="1"/>
</dbReference>
<keyword evidence="4" id="KW-0653">Protein transport</keyword>
<evidence type="ECO:0000256" key="2">
    <source>
        <dbReference type="ARBA" id="ARBA00007991"/>
    </source>
</evidence>
<keyword evidence="5" id="KW-0539">Nucleus</keyword>
<dbReference type="InterPro" id="IPR016024">
    <property type="entry name" value="ARM-type_fold"/>
</dbReference>
<keyword evidence="3" id="KW-0813">Transport</keyword>
<dbReference type="GO" id="GO:0005737">
    <property type="term" value="C:cytoplasm"/>
    <property type="evidence" value="ECO:0007669"/>
    <property type="project" value="TreeGrafter"/>
</dbReference>
<comment type="similarity">
    <text evidence="2">Belongs to the importin beta family.</text>
</comment>
<accession>A0A319D0U4</accession>
<organism evidence="7 8">
    <name type="scientific">Aspergillus ellipticus CBS 707.79</name>
    <dbReference type="NCBI Taxonomy" id="1448320"/>
    <lineage>
        <taxon>Eukaryota</taxon>
        <taxon>Fungi</taxon>
        <taxon>Dikarya</taxon>
        <taxon>Ascomycota</taxon>
        <taxon>Pezizomycotina</taxon>
        <taxon>Eurotiomycetes</taxon>
        <taxon>Eurotiomycetidae</taxon>
        <taxon>Eurotiales</taxon>
        <taxon>Aspergillaceae</taxon>
        <taxon>Aspergillus</taxon>
        <taxon>Aspergillus subgen. Circumdati</taxon>
    </lineage>
</organism>
<dbReference type="FunFam" id="1.25.10.10:FF:000560">
    <property type="entry name" value="Importin 13, putative"/>
    <property type="match status" value="1"/>
</dbReference>